<organism evidence="2 3">
    <name type="scientific">Falsiroseomonas bella</name>
    <dbReference type="NCBI Taxonomy" id="2184016"/>
    <lineage>
        <taxon>Bacteria</taxon>
        <taxon>Pseudomonadati</taxon>
        <taxon>Pseudomonadota</taxon>
        <taxon>Alphaproteobacteria</taxon>
        <taxon>Acetobacterales</taxon>
        <taxon>Roseomonadaceae</taxon>
        <taxon>Falsiroseomonas</taxon>
    </lineage>
</organism>
<dbReference type="RefSeq" id="WP_109871167.1">
    <property type="nucleotide sequence ID" value="NZ_QGNA01000003.1"/>
</dbReference>
<accession>A0A317FBC0</accession>
<name>A0A317FBC0_9PROT</name>
<dbReference type="Proteomes" id="UP000245765">
    <property type="component" value="Unassembled WGS sequence"/>
</dbReference>
<evidence type="ECO:0000313" key="3">
    <source>
        <dbReference type="Proteomes" id="UP000245765"/>
    </source>
</evidence>
<evidence type="ECO:0000313" key="2">
    <source>
        <dbReference type="EMBL" id="PWS36374.1"/>
    </source>
</evidence>
<protein>
    <submittedName>
        <fullName evidence="2">Uncharacterized protein</fullName>
    </submittedName>
</protein>
<keyword evidence="3" id="KW-1185">Reference proteome</keyword>
<dbReference type="AlphaFoldDB" id="A0A317FBC0"/>
<reference evidence="3" key="1">
    <citation type="submission" date="2018-05" db="EMBL/GenBank/DDBJ databases">
        <authorList>
            <person name="Du Z."/>
            <person name="Wang X."/>
        </authorList>
    </citation>
    <scope>NUCLEOTIDE SEQUENCE [LARGE SCALE GENOMIC DNA]</scope>
    <source>
        <strain evidence="3">CQN31</strain>
    </source>
</reference>
<sequence length="115" mass="13294">MPERAALRRPWHGASDRPEEPAVAALRLQRAEVDALLAFRHAEPGEDENLAWWRLQRLRVARRALLPETERNRLPPLPQPPVHALSWWQGVKLRTGRLRVEEESPPRAIARRLGT</sequence>
<evidence type="ECO:0000256" key="1">
    <source>
        <dbReference type="SAM" id="MobiDB-lite"/>
    </source>
</evidence>
<feature type="region of interest" description="Disordered" evidence="1">
    <location>
        <begin position="1"/>
        <end position="20"/>
    </location>
</feature>
<comment type="caution">
    <text evidence="2">The sequence shown here is derived from an EMBL/GenBank/DDBJ whole genome shotgun (WGS) entry which is preliminary data.</text>
</comment>
<proteinExistence type="predicted"/>
<dbReference type="EMBL" id="QGNA01000003">
    <property type="protein sequence ID" value="PWS36374.1"/>
    <property type="molecule type" value="Genomic_DNA"/>
</dbReference>
<gene>
    <name evidence="2" type="ORF">DFH01_14485</name>
</gene>
<dbReference type="OrthoDB" id="7285200at2"/>